<accession>A0A317FL69</accession>
<dbReference type="Pfam" id="PF01551">
    <property type="entry name" value="Peptidase_M23"/>
    <property type="match status" value="1"/>
</dbReference>
<keyword evidence="4" id="KW-0378">Hydrolase</keyword>
<evidence type="ECO:0000313" key="10">
    <source>
        <dbReference type="EMBL" id="PWS38328.1"/>
    </source>
</evidence>
<evidence type="ECO:0000256" key="1">
    <source>
        <dbReference type="ARBA" id="ARBA00001947"/>
    </source>
</evidence>
<keyword evidence="6" id="KW-0482">Metalloprotease</keyword>
<dbReference type="InterPro" id="IPR050570">
    <property type="entry name" value="Cell_wall_metabolism_enzyme"/>
</dbReference>
<evidence type="ECO:0000256" key="2">
    <source>
        <dbReference type="ARBA" id="ARBA00022670"/>
    </source>
</evidence>
<sequence length="437" mass="46538">MLTRRSLRRGVPEADNAPVHDTARMIRLSAALLLLHGLAAAPALAQSAREVREAERIATERRRAAEAAAAEARRRAEEEVRVADRLVEAARTAQAAEEELIATRARAQAARRLGDQARAAMRQRAEQLRPVLPVMLRLGLWPAETVLAVPAEPEEALRGALVLRGLVRQLEEEAASLRAAQREAEAALAEARREEAALAAAEEAARAAATTLEAELEAARGARAEAEAEEDAAAERAQAAAAQARDLAEALQRLERERARQEARERASAAARAAAEARQAAEAARERRLAAEAERRRAAESPREAAIPAPPARGGRALPVAGRIVTDWGERVAGGPHRGVTFAAAGRARVVSPCAGRAVYAAPFRSYGLLLIVDCGGGYHFVLAGLDRLDTAAGRRLLAGEPVGVLGSAGNDGATLYVELRRNGQPVDPRPWFSARG</sequence>
<evidence type="ECO:0000256" key="3">
    <source>
        <dbReference type="ARBA" id="ARBA00022723"/>
    </source>
</evidence>
<proteinExistence type="predicted"/>
<feature type="region of interest" description="Disordered" evidence="8">
    <location>
        <begin position="256"/>
        <end position="312"/>
    </location>
</feature>
<comment type="cofactor">
    <cofactor evidence="1">
        <name>Zn(2+)</name>
        <dbReference type="ChEBI" id="CHEBI:29105"/>
    </cofactor>
</comment>
<dbReference type="GO" id="GO:0006508">
    <property type="term" value="P:proteolysis"/>
    <property type="evidence" value="ECO:0007669"/>
    <property type="project" value="UniProtKB-KW"/>
</dbReference>
<protein>
    <recommendedName>
        <fullName evidence="9">M23ase beta-sheet core domain-containing protein</fullName>
    </recommendedName>
</protein>
<keyword evidence="5" id="KW-0862">Zinc</keyword>
<keyword evidence="11" id="KW-1185">Reference proteome</keyword>
<feature type="compositionally biased region" description="Low complexity" evidence="8">
    <location>
        <begin position="268"/>
        <end position="282"/>
    </location>
</feature>
<feature type="compositionally biased region" description="Basic and acidic residues" evidence="8">
    <location>
        <begin position="256"/>
        <end position="267"/>
    </location>
</feature>
<feature type="coiled-coil region" evidence="7">
    <location>
        <begin position="62"/>
        <end position="113"/>
    </location>
</feature>
<dbReference type="CDD" id="cd12797">
    <property type="entry name" value="M23_peptidase"/>
    <property type="match status" value="1"/>
</dbReference>
<evidence type="ECO:0000256" key="4">
    <source>
        <dbReference type="ARBA" id="ARBA00022801"/>
    </source>
</evidence>
<keyword evidence="7" id="KW-0175">Coiled coil</keyword>
<dbReference type="GO" id="GO:0004222">
    <property type="term" value="F:metalloendopeptidase activity"/>
    <property type="evidence" value="ECO:0007669"/>
    <property type="project" value="TreeGrafter"/>
</dbReference>
<gene>
    <name evidence="10" type="ORF">DFH01_03295</name>
</gene>
<dbReference type="EMBL" id="QGNA01000001">
    <property type="protein sequence ID" value="PWS38328.1"/>
    <property type="molecule type" value="Genomic_DNA"/>
</dbReference>
<evidence type="ECO:0000256" key="5">
    <source>
        <dbReference type="ARBA" id="ARBA00022833"/>
    </source>
</evidence>
<dbReference type="PANTHER" id="PTHR21666:SF288">
    <property type="entry name" value="CELL DIVISION PROTEIN YTFB"/>
    <property type="match status" value="1"/>
</dbReference>
<organism evidence="10 11">
    <name type="scientific">Falsiroseomonas bella</name>
    <dbReference type="NCBI Taxonomy" id="2184016"/>
    <lineage>
        <taxon>Bacteria</taxon>
        <taxon>Pseudomonadati</taxon>
        <taxon>Pseudomonadota</taxon>
        <taxon>Alphaproteobacteria</taxon>
        <taxon>Acetobacterales</taxon>
        <taxon>Roseomonadaceae</taxon>
        <taxon>Falsiroseomonas</taxon>
    </lineage>
</organism>
<comment type="caution">
    <text evidence="10">The sequence shown here is derived from an EMBL/GenBank/DDBJ whole genome shotgun (WGS) entry which is preliminary data.</text>
</comment>
<dbReference type="InterPro" id="IPR011055">
    <property type="entry name" value="Dup_hybrid_motif"/>
</dbReference>
<dbReference type="InterPro" id="IPR016047">
    <property type="entry name" value="M23ase_b-sheet_dom"/>
</dbReference>
<evidence type="ECO:0000259" key="9">
    <source>
        <dbReference type="Pfam" id="PF01551"/>
    </source>
</evidence>
<keyword evidence="3" id="KW-0479">Metal-binding</keyword>
<name>A0A317FL69_9PROT</name>
<keyword evidence="2" id="KW-0645">Protease</keyword>
<feature type="compositionally biased region" description="Basic and acidic residues" evidence="8">
    <location>
        <begin position="283"/>
        <end position="303"/>
    </location>
</feature>
<evidence type="ECO:0000256" key="8">
    <source>
        <dbReference type="SAM" id="MobiDB-lite"/>
    </source>
</evidence>
<feature type="domain" description="M23ase beta-sheet core" evidence="9">
    <location>
        <begin position="336"/>
        <end position="429"/>
    </location>
</feature>
<dbReference type="GO" id="GO:0046872">
    <property type="term" value="F:metal ion binding"/>
    <property type="evidence" value="ECO:0007669"/>
    <property type="project" value="UniProtKB-KW"/>
</dbReference>
<evidence type="ECO:0000313" key="11">
    <source>
        <dbReference type="Proteomes" id="UP000245765"/>
    </source>
</evidence>
<dbReference type="PANTHER" id="PTHR21666">
    <property type="entry name" value="PEPTIDASE-RELATED"/>
    <property type="match status" value="1"/>
</dbReference>
<dbReference type="Gene3D" id="2.70.70.10">
    <property type="entry name" value="Glucose Permease (Domain IIA)"/>
    <property type="match status" value="1"/>
</dbReference>
<dbReference type="Proteomes" id="UP000245765">
    <property type="component" value="Unassembled WGS sequence"/>
</dbReference>
<dbReference type="AlphaFoldDB" id="A0A317FL69"/>
<dbReference type="SUPFAM" id="SSF51261">
    <property type="entry name" value="Duplicated hybrid motif"/>
    <property type="match status" value="1"/>
</dbReference>
<evidence type="ECO:0000256" key="7">
    <source>
        <dbReference type="SAM" id="Coils"/>
    </source>
</evidence>
<feature type="region of interest" description="Disordered" evidence="8">
    <location>
        <begin position="218"/>
        <end position="241"/>
    </location>
</feature>
<reference evidence="11" key="1">
    <citation type="submission" date="2018-05" db="EMBL/GenBank/DDBJ databases">
        <authorList>
            <person name="Du Z."/>
            <person name="Wang X."/>
        </authorList>
    </citation>
    <scope>NUCLEOTIDE SEQUENCE [LARGE SCALE GENOMIC DNA]</scope>
    <source>
        <strain evidence="11">CQN31</strain>
    </source>
</reference>
<evidence type="ECO:0000256" key="6">
    <source>
        <dbReference type="ARBA" id="ARBA00023049"/>
    </source>
</evidence>